<feature type="compositionally biased region" description="Pro residues" evidence="1">
    <location>
        <begin position="318"/>
        <end position="328"/>
    </location>
</feature>
<name>A0ABS5AAM0_9PSEU</name>
<evidence type="ECO:0000313" key="3">
    <source>
        <dbReference type="EMBL" id="MBP2473624.1"/>
    </source>
</evidence>
<comment type="caution">
    <text evidence="3">The sequence shown here is derived from an EMBL/GenBank/DDBJ whole genome shotgun (WGS) entry which is preliminary data.</text>
</comment>
<reference evidence="3 4" key="1">
    <citation type="submission" date="2021-03" db="EMBL/GenBank/DDBJ databases">
        <title>Sequencing the genomes of 1000 actinobacteria strains.</title>
        <authorList>
            <person name="Klenk H.-P."/>
        </authorList>
    </citation>
    <scope>NUCLEOTIDE SEQUENCE [LARGE SCALE GENOMIC DNA]</scope>
    <source>
        <strain evidence="3 4">DSM 44580</strain>
    </source>
</reference>
<dbReference type="Proteomes" id="UP001519363">
    <property type="component" value="Unassembled WGS sequence"/>
</dbReference>
<protein>
    <recommendedName>
        <fullName evidence="2">Purine catabolism PurC-like domain-containing protein</fullName>
    </recommendedName>
</protein>
<evidence type="ECO:0000259" key="2">
    <source>
        <dbReference type="Pfam" id="PF07905"/>
    </source>
</evidence>
<feature type="compositionally biased region" description="Polar residues" evidence="1">
    <location>
        <begin position="297"/>
        <end position="306"/>
    </location>
</feature>
<dbReference type="Pfam" id="PF07905">
    <property type="entry name" value="PucR"/>
    <property type="match status" value="1"/>
</dbReference>
<gene>
    <name evidence="3" type="ORF">JOF53_002496</name>
</gene>
<accession>A0ABS5AAM0</accession>
<organism evidence="3 4">
    <name type="scientific">Crossiella equi</name>
    <dbReference type="NCBI Taxonomy" id="130796"/>
    <lineage>
        <taxon>Bacteria</taxon>
        <taxon>Bacillati</taxon>
        <taxon>Actinomycetota</taxon>
        <taxon>Actinomycetes</taxon>
        <taxon>Pseudonocardiales</taxon>
        <taxon>Pseudonocardiaceae</taxon>
        <taxon>Crossiella</taxon>
    </lineage>
</organism>
<dbReference type="InterPro" id="IPR012914">
    <property type="entry name" value="PucR_dom"/>
</dbReference>
<evidence type="ECO:0000256" key="1">
    <source>
        <dbReference type="SAM" id="MobiDB-lite"/>
    </source>
</evidence>
<feature type="domain" description="Purine catabolism PurC-like" evidence="2">
    <location>
        <begin position="12"/>
        <end position="124"/>
    </location>
</feature>
<feature type="compositionally biased region" description="Pro residues" evidence="1">
    <location>
        <begin position="264"/>
        <end position="294"/>
    </location>
</feature>
<proteinExistence type="predicted"/>
<dbReference type="EMBL" id="JAGIOO010000001">
    <property type="protein sequence ID" value="MBP2473624.1"/>
    <property type="molecule type" value="Genomic_DNA"/>
</dbReference>
<dbReference type="RefSeq" id="WP_209706833.1">
    <property type="nucleotide sequence ID" value="NZ_JAGIOO010000001.1"/>
</dbReference>
<feature type="region of interest" description="Disordered" evidence="1">
    <location>
        <begin position="260"/>
        <end position="328"/>
    </location>
</feature>
<sequence length="328" mass="34875">MATATVGLHALLARADLGLECVAGPRADRPVRWVHICELRDPGHYLTGGELLLTAGVDFPPTARDTHRYVRRLVTAGAAALGFGVTPIHDDIPPDLLRACDRHGLPLVRVPGQTSFLEISQVVSLMLAAQERAAQHRISVAQAALTRAAARPDGIAAVTRQLAAALGGWATLVDPNHRLTEAGTPPTRRDDVEDLAARLLTPGGPVSATTHHHEGPQVIAQALARTNRVLITGRPTPFHTADRAILEVAVALLTVLSGHTGPHPRTPPQPRPCSPRPWTAPPPTWNPTWPPPSASPQAVTGRSSTPPAQPHPANWTAPKPPPSCPRPW</sequence>
<keyword evidence="4" id="KW-1185">Reference proteome</keyword>
<evidence type="ECO:0000313" key="4">
    <source>
        <dbReference type="Proteomes" id="UP001519363"/>
    </source>
</evidence>